<dbReference type="AlphaFoldDB" id="A0AAE4BUJ1"/>
<dbReference type="NCBIfam" id="TIGR04131">
    <property type="entry name" value="Bac_Flav_CTERM"/>
    <property type="match status" value="1"/>
</dbReference>
<dbReference type="RefSeq" id="WP_309942985.1">
    <property type="nucleotide sequence ID" value="NZ_AP025307.1"/>
</dbReference>
<dbReference type="EMBL" id="JAVDQD010000012">
    <property type="protein sequence ID" value="MDR6241841.1"/>
    <property type="molecule type" value="Genomic_DNA"/>
</dbReference>
<keyword evidence="2" id="KW-1185">Reference proteome</keyword>
<gene>
    <name evidence="1" type="ORF">HNQ88_004928</name>
</gene>
<evidence type="ECO:0000313" key="2">
    <source>
        <dbReference type="Proteomes" id="UP001185092"/>
    </source>
</evidence>
<organism evidence="1 2">
    <name type="scientific">Aureibacter tunicatorum</name>
    <dbReference type="NCBI Taxonomy" id="866807"/>
    <lineage>
        <taxon>Bacteria</taxon>
        <taxon>Pseudomonadati</taxon>
        <taxon>Bacteroidota</taxon>
        <taxon>Cytophagia</taxon>
        <taxon>Cytophagales</taxon>
        <taxon>Persicobacteraceae</taxon>
        <taxon>Aureibacter</taxon>
    </lineage>
</organism>
<reference evidence="1" key="1">
    <citation type="submission" date="2023-07" db="EMBL/GenBank/DDBJ databases">
        <title>Genomic Encyclopedia of Type Strains, Phase IV (KMG-IV): sequencing the most valuable type-strain genomes for metagenomic binning, comparative biology and taxonomic classification.</title>
        <authorList>
            <person name="Goeker M."/>
        </authorList>
    </citation>
    <scope>NUCLEOTIDE SEQUENCE</scope>
    <source>
        <strain evidence="1">DSM 26174</strain>
    </source>
</reference>
<dbReference type="Pfam" id="PF13585">
    <property type="entry name" value="CHU_C"/>
    <property type="match status" value="1"/>
</dbReference>
<proteinExistence type="predicted"/>
<name>A0AAE4BUJ1_9BACT</name>
<protein>
    <submittedName>
        <fullName evidence="1">Gliding motility-associated-like protein</fullName>
    </submittedName>
</protein>
<dbReference type="Proteomes" id="UP001185092">
    <property type="component" value="Unassembled WGS sequence"/>
</dbReference>
<comment type="caution">
    <text evidence="1">The sequence shown here is derived from an EMBL/GenBank/DDBJ whole genome shotgun (WGS) entry which is preliminary data.</text>
</comment>
<sequence length="419" mass="47250">MNNKMHWLFTAIITIQALAGWGQSSPFGEVPEQEAFEGRKFEYEFELLNSPPNGEQWLFRLDMQSLEKGIVLQSMTSPVINWSPGEEDNGIHEVTVFASSSIGDFESSLRIRVVEVNSAPSFTISKKILEQLEDDGSVVYENFVMDLFDGDQGLQKMEFILSATNLEMFAQEPFIDAETRQLRFELAPNQNGISEIMVYLKDNGGTDHGGIDFSATDKFFINVIPVNDPPQIKHDGDIEIYANENLDEIKFSVIDPDKDDEVSLVFDFIDENEIIYPESIELEKQEDGYVIWLENKHGKSGQAVLKLLASDGGFENAQDSIVISILPIEIDPDIPTMFTPNDDGVNDDWEIHNLDAYENNEVSVYTRHGKLVFHTKYYNIENRWNGKGQNTGLVSEGVHVYKIDLGNGTVLEGSVLVKK</sequence>
<dbReference type="InterPro" id="IPR026341">
    <property type="entry name" value="T9SS_type_B"/>
</dbReference>
<evidence type="ECO:0000313" key="1">
    <source>
        <dbReference type="EMBL" id="MDR6241841.1"/>
    </source>
</evidence>
<accession>A0AAE4BUJ1</accession>